<accession>A0ABY1WB18</accession>
<comment type="caution">
    <text evidence="1">The sequence shown here is derived from an EMBL/GenBank/DDBJ whole genome shotgun (WGS) entry which is preliminary data.</text>
</comment>
<proteinExistence type="predicted"/>
<evidence type="ECO:0000313" key="2">
    <source>
        <dbReference type="Proteomes" id="UP000293089"/>
    </source>
</evidence>
<dbReference type="Proteomes" id="UP000293089">
    <property type="component" value="Unassembled WGS sequence"/>
</dbReference>
<name>A0ABY1WB18_9GAMM</name>
<keyword evidence="2" id="KW-1185">Reference proteome</keyword>
<sequence>MRASALDPFIGRAYDPDSFDCVDLVREASLALFGRHIELPGGHPRGLKRLPMVSSVARQLAVPTDTPRDGDLVLMFDRGLAVPTHVGLYFWLAHRPWVLHVGAGVPFSTTHAAADLPKFGAKIEGIYTWA</sequence>
<reference evidence="1 2" key="1">
    <citation type="submission" date="2019-02" db="EMBL/GenBank/DDBJ databases">
        <title>WGS of Pseudoxanthomonas species novum from clinical isolates.</title>
        <authorList>
            <person name="Bernier A.-M."/>
            <person name="Bernard K."/>
            <person name="Vachon A."/>
        </authorList>
    </citation>
    <scope>NUCLEOTIDE SEQUENCE [LARGE SCALE GENOMIC DNA]</scope>
    <source>
        <strain evidence="2">NML 170316</strain>
    </source>
</reference>
<dbReference type="RefSeq" id="WP_130532611.1">
    <property type="nucleotide sequence ID" value="NZ_SHMA01000010.1"/>
</dbReference>
<organism evidence="1 2">
    <name type="scientific">Pseudoxanthomonas winnipegensis</name>
    <dbReference type="NCBI Taxonomy" id="2480810"/>
    <lineage>
        <taxon>Bacteria</taxon>
        <taxon>Pseudomonadati</taxon>
        <taxon>Pseudomonadota</taxon>
        <taxon>Gammaproteobacteria</taxon>
        <taxon>Lysobacterales</taxon>
        <taxon>Lysobacteraceae</taxon>
        <taxon>Pseudoxanthomonas</taxon>
    </lineage>
</organism>
<protein>
    <submittedName>
        <fullName evidence="1">Peptidoglycan endopeptidase</fullName>
    </submittedName>
</protein>
<dbReference type="EMBL" id="SHME01000004">
    <property type="protein sequence ID" value="TAA18191.1"/>
    <property type="molecule type" value="Genomic_DNA"/>
</dbReference>
<gene>
    <name evidence="1" type="ORF">EA658_13650</name>
</gene>
<evidence type="ECO:0000313" key="1">
    <source>
        <dbReference type="EMBL" id="TAA18191.1"/>
    </source>
</evidence>